<dbReference type="EnsemblPlants" id="ONIVA10G13290.1">
    <property type="protein sequence ID" value="ONIVA10G13290.1"/>
    <property type="gene ID" value="ONIVA10G13290"/>
</dbReference>
<keyword evidence="3" id="KW-1185">Reference proteome</keyword>
<evidence type="ECO:0000313" key="2">
    <source>
        <dbReference type="EnsemblPlants" id="ONIVA10G13290.1"/>
    </source>
</evidence>
<dbReference type="Proteomes" id="UP000006591">
    <property type="component" value="Chromosome 10"/>
</dbReference>
<proteinExistence type="predicted"/>
<feature type="region of interest" description="Disordered" evidence="1">
    <location>
        <begin position="18"/>
        <end position="49"/>
    </location>
</feature>
<dbReference type="HOGENOM" id="CLU_1410847_0_0_1"/>
<name>A0A0E0ITI9_ORYNI</name>
<reference evidence="2" key="1">
    <citation type="submission" date="2015-04" db="UniProtKB">
        <authorList>
            <consortium name="EnsemblPlants"/>
        </authorList>
    </citation>
    <scope>IDENTIFICATION</scope>
    <source>
        <strain evidence="2">SL10</strain>
    </source>
</reference>
<dbReference type="AlphaFoldDB" id="A0A0E0ITI9"/>
<sequence length="193" mass="21278">MAMQRVAAEAVEGISVHDIATSTSGGETEGGRGLPRRLAARSRGGSGQTRRLWQLRRRGCCLRRALRRKAPTGTNMRKPQAMKIFLFALLFQGKKESQLVSKTMPRLKISDPLSHLGSESSMVILQLVGELIDNILDFESKAPDLLYEDASGIVGVLELLSALKEGLHALQFLLHIMYLSEEACKGRCFLAEQ</sequence>
<evidence type="ECO:0000256" key="1">
    <source>
        <dbReference type="SAM" id="MobiDB-lite"/>
    </source>
</evidence>
<dbReference type="Gramene" id="ONIVA10G13290.1">
    <property type="protein sequence ID" value="ONIVA10G13290.1"/>
    <property type="gene ID" value="ONIVA10G13290"/>
</dbReference>
<organism evidence="2">
    <name type="scientific">Oryza nivara</name>
    <name type="common">Indian wild rice</name>
    <name type="synonym">Oryza sativa f. spontanea</name>
    <dbReference type="NCBI Taxonomy" id="4536"/>
    <lineage>
        <taxon>Eukaryota</taxon>
        <taxon>Viridiplantae</taxon>
        <taxon>Streptophyta</taxon>
        <taxon>Embryophyta</taxon>
        <taxon>Tracheophyta</taxon>
        <taxon>Spermatophyta</taxon>
        <taxon>Magnoliopsida</taxon>
        <taxon>Liliopsida</taxon>
        <taxon>Poales</taxon>
        <taxon>Poaceae</taxon>
        <taxon>BOP clade</taxon>
        <taxon>Oryzoideae</taxon>
        <taxon>Oryzeae</taxon>
        <taxon>Oryzinae</taxon>
        <taxon>Oryza</taxon>
    </lineage>
</organism>
<protein>
    <submittedName>
        <fullName evidence="2">Uncharacterized protein</fullName>
    </submittedName>
</protein>
<reference evidence="2" key="2">
    <citation type="submission" date="2018-04" db="EMBL/GenBank/DDBJ databases">
        <title>OnivRS2 (Oryza nivara Reference Sequence Version 2).</title>
        <authorList>
            <person name="Zhang J."/>
            <person name="Kudrna D."/>
            <person name="Lee S."/>
            <person name="Talag J."/>
            <person name="Rajasekar S."/>
            <person name="Welchert J."/>
            <person name="Hsing Y.-I."/>
            <person name="Wing R.A."/>
        </authorList>
    </citation>
    <scope>NUCLEOTIDE SEQUENCE [LARGE SCALE GENOMIC DNA]</scope>
</reference>
<evidence type="ECO:0000313" key="3">
    <source>
        <dbReference type="Proteomes" id="UP000006591"/>
    </source>
</evidence>
<accession>A0A0E0ITI9</accession>